<evidence type="ECO:0000256" key="3">
    <source>
        <dbReference type="SAM" id="SignalP"/>
    </source>
</evidence>
<feature type="compositionally biased region" description="Low complexity" evidence="1">
    <location>
        <begin position="739"/>
        <end position="767"/>
    </location>
</feature>
<keyword evidence="3" id="KW-0732">Signal</keyword>
<feature type="domain" description="CPAF-like PDZ" evidence="5">
    <location>
        <begin position="153"/>
        <end position="259"/>
    </location>
</feature>
<evidence type="ECO:0000259" key="4">
    <source>
        <dbReference type="Pfam" id="PF03572"/>
    </source>
</evidence>
<evidence type="ECO:0000313" key="7">
    <source>
        <dbReference type="Proteomes" id="UP000503462"/>
    </source>
</evidence>
<dbReference type="PANTHER" id="PTHR37049">
    <property type="entry name" value="PEPTIDASE S41 FAMILY PROTEIN"/>
    <property type="match status" value="1"/>
</dbReference>
<dbReference type="InterPro" id="IPR056186">
    <property type="entry name" value="PDZ_CPAF-rel"/>
</dbReference>
<dbReference type="AlphaFoldDB" id="A0A6H0XSV5"/>
<protein>
    <submittedName>
        <fullName evidence="6">Uncharacterized protein</fullName>
    </submittedName>
</protein>
<dbReference type="InterPro" id="IPR052766">
    <property type="entry name" value="S41A_metabolite_peptidase"/>
</dbReference>
<dbReference type="Gene3D" id="3.90.226.10">
    <property type="entry name" value="2-enoyl-CoA Hydratase, Chain A, domain 1"/>
    <property type="match status" value="1"/>
</dbReference>
<reference evidence="6 7" key="1">
    <citation type="journal article" date="2016" name="Sci. Rep.">
        <title>Peltaster fructicola genome reveals evolution from an invasive phytopathogen to an ectophytic parasite.</title>
        <authorList>
            <person name="Xu C."/>
            <person name="Chen H."/>
            <person name="Gleason M.L."/>
            <person name="Xu J.R."/>
            <person name="Liu H."/>
            <person name="Zhang R."/>
            <person name="Sun G."/>
        </authorList>
    </citation>
    <scope>NUCLEOTIDE SEQUENCE [LARGE SCALE GENOMIC DNA]</scope>
    <source>
        <strain evidence="6 7">LNHT1506</strain>
    </source>
</reference>
<feature type="domain" description="Tail specific protease" evidence="4">
    <location>
        <begin position="362"/>
        <end position="537"/>
    </location>
</feature>
<proteinExistence type="predicted"/>
<dbReference type="InterPro" id="IPR029045">
    <property type="entry name" value="ClpP/crotonase-like_dom_sf"/>
</dbReference>
<sequence length="796" mass="85518">MTRLLALAALCASTVLASPLNKRNLELPYPEPCALVADAIAIQDGPAYKVDGNLALSCLRTVPLDKDNSTAMVKAFRAFANYQSDLAHLKQGLPGALYPPSDLLGGIDDVLDKLAKDHYNNEYDLHSDLYAISKAAHNFHTNYQVDIVTTFRWSRSDALVSLSSNGSSLPEIYLYSDAQLLSKSDAKVSPISQINGVDVETWINGVAGISPYDHDPDANYNSMMWQGDWLDPTAVDSSLFAETLIPQGNDTLLTFVNGVVDGATFFDKYCRGVDKTTLTAANTTTNASSISSTTLPTLVSFTSVAAQSTYTPLSTTFPKPYVITKDFSLAGYLPDDLSDVVVLQTPSFDPNQGGVSDLNYYNYLNAIRSLLATAQAQGRKKLIIDLRRNGGGSPVLAFDLLKRIVADVVIYSATQRSTPLSRQLCDTLHDTFNKTGEPQPVDLSVYSVDTRVDKDGNRFASTASFYGPFQSFGDNYTAQARLNVADLPMSYAPEPPLPRIFDPKDTILFLDGMCGSACAIFAEMAKSQAKIKSIVVGGRKQNGPMQGVGGTKGAEVYTLATFVGHLNATITRANSTAQARLLELSSDFQGSGTMTLFSRSFEGQGVRMNMQNNIRINDSTITPLHYIYEAADCRFFYTAGMLMNQALSWKRVYDIAWRNGTCVPGSADHPSSLSGKLHSYVDAYPPVGANYTFGAPASAWPKGITNYASTNVTRPSAVMAPSSGKSLMATGTTYLGEDATTTSSSTPTTTTTTTPTTTPAPSTTTATSGAVRRMVVSGTAGFAAIAAMLLLYQTVM</sequence>
<feature type="signal peptide" evidence="3">
    <location>
        <begin position="1"/>
        <end position="17"/>
    </location>
</feature>
<keyword evidence="7" id="KW-1185">Reference proteome</keyword>
<evidence type="ECO:0000256" key="1">
    <source>
        <dbReference type="SAM" id="MobiDB-lite"/>
    </source>
</evidence>
<feature type="transmembrane region" description="Helical" evidence="2">
    <location>
        <begin position="774"/>
        <end position="792"/>
    </location>
</feature>
<dbReference type="Pfam" id="PF23658">
    <property type="entry name" value="PDZ_CPAF_rel"/>
    <property type="match status" value="1"/>
</dbReference>
<keyword evidence="2" id="KW-0472">Membrane</keyword>
<accession>A0A6H0XSV5</accession>
<evidence type="ECO:0000256" key="2">
    <source>
        <dbReference type="SAM" id="Phobius"/>
    </source>
</evidence>
<dbReference type="GO" id="GO:0008236">
    <property type="term" value="F:serine-type peptidase activity"/>
    <property type="evidence" value="ECO:0007669"/>
    <property type="project" value="InterPro"/>
</dbReference>
<evidence type="ECO:0000313" key="6">
    <source>
        <dbReference type="EMBL" id="QIW97697.1"/>
    </source>
</evidence>
<feature type="region of interest" description="Disordered" evidence="1">
    <location>
        <begin position="736"/>
        <end position="767"/>
    </location>
</feature>
<keyword evidence="2" id="KW-0812">Transmembrane</keyword>
<feature type="chain" id="PRO_5026314681" evidence="3">
    <location>
        <begin position="18"/>
        <end position="796"/>
    </location>
</feature>
<keyword evidence="2" id="KW-1133">Transmembrane helix</keyword>
<evidence type="ECO:0000259" key="5">
    <source>
        <dbReference type="Pfam" id="PF23658"/>
    </source>
</evidence>
<dbReference type="SUPFAM" id="SSF52096">
    <property type="entry name" value="ClpP/crotonase"/>
    <property type="match status" value="1"/>
</dbReference>
<dbReference type="GO" id="GO:0006508">
    <property type="term" value="P:proteolysis"/>
    <property type="evidence" value="ECO:0007669"/>
    <property type="project" value="InterPro"/>
</dbReference>
<dbReference type="PANTHER" id="PTHR37049:SF4">
    <property type="entry name" value="RHODANESE DOMAIN-CONTAINING PROTEIN"/>
    <property type="match status" value="1"/>
</dbReference>
<dbReference type="OrthoDB" id="27214at2759"/>
<dbReference type="Proteomes" id="UP000503462">
    <property type="component" value="Chromosome 2"/>
</dbReference>
<dbReference type="InterPro" id="IPR005151">
    <property type="entry name" value="Tail-specific_protease"/>
</dbReference>
<dbReference type="EMBL" id="CP051140">
    <property type="protein sequence ID" value="QIW97697.1"/>
    <property type="molecule type" value="Genomic_DNA"/>
</dbReference>
<gene>
    <name evidence="6" type="ORF">AMS68_003215</name>
</gene>
<organism evidence="6 7">
    <name type="scientific">Peltaster fructicola</name>
    <dbReference type="NCBI Taxonomy" id="286661"/>
    <lineage>
        <taxon>Eukaryota</taxon>
        <taxon>Fungi</taxon>
        <taxon>Dikarya</taxon>
        <taxon>Ascomycota</taxon>
        <taxon>Pezizomycotina</taxon>
        <taxon>Dothideomycetes</taxon>
        <taxon>Dothideomycetes incertae sedis</taxon>
        <taxon>Peltaster</taxon>
    </lineage>
</organism>
<name>A0A6H0XSV5_9PEZI</name>
<dbReference type="Pfam" id="PF03572">
    <property type="entry name" value="Peptidase_S41"/>
    <property type="match status" value="1"/>
</dbReference>